<feature type="signal peptide" evidence="1">
    <location>
        <begin position="1"/>
        <end position="20"/>
    </location>
</feature>
<evidence type="ECO:0000259" key="2">
    <source>
        <dbReference type="Pfam" id="PF14292"/>
    </source>
</evidence>
<gene>
    <name evidence="3" type="ORF">SAMN05421855_10416</name>
</gene>
<feature type="domain" description="SusE outer membrane protein" evidence="2">
    <location>
        <begin position="23"/>
        <end position="116"/>
    </location>
</feature>
<evidence type="ECO:0000256" key="1">
    <source>
        <dbReference type="SAM" id="SignalP"/>
    </source>
</evidence>
<sequence length="391" mass="43003">MKKISIYLIACLFLALNACKTEDDVVFVAQEAEGLAFTNNFSAEYILTPATSGNLGERFTWESADFGEQTNVSYNLMKSYASDFSDPSLINSTTGNELSITIGDMLGYAAELGLDSDPTTPQPNTGQVFVRLSASIGTNGGNEVFSEVQTLTLVLAETQVNEINCDLDQVWLVGAAVTFAGWGWETPNKVVCNGNGVYAGNINFNNEGDANFRFFTVETDWASGRNYPYYVDAGYTIDPLFEDSLDGDNNFKFLGENGLYFLQIDDINKTITMDDPQPLGDCEFDQLWIVGAGVPDAGWGWESPIQTMCDGEGVYSGFVNFSNEGDANFRFFTVETDWASGRNFPYYVDAGYTIDARFIDSEDGDNNFKFIGDTGAYFLTVDDVNKIISIE</sequence>
<dbReference type="InterPro" id="IPR025970">
    <property type="entry name" value="SusE"/>
</dbReference>
<proteinExistence type="predicted"/>
<evidence type="ECO:0000313" key="3">
    <source>
        <dbReference type="EMBL" id="SDE98222.1"/>
    </source>
</evidence>
<dbReference type="RefSeq" id="WP_093144685.1">
    <property type="nucleotide sequence ID" value="NZ_BMWO01000004.1"/>
</dbReference>
<protein>
    <submittedName>
        <fullName evidence="3">SusE outer membrane protein</fullName>
    </submittedName>
</protein>
<keyword evidence="4" id="KW-1185">Reference proteome</keyword>
<keyword evidence="1" id="KW-0732">Signal</keyword>
<dbReference type="EMBL" id="FNBA01000004">
    <property type="protein sequence ID" value="SDE98222.1"/>
    <property type="molecule type" value="Genomic_DNA"/>
</dbReference>
<name>A0A1G7HCN1_9FLAO</name>
<dbReference type="Proteomes" id="UP000199321">
    <property type="component" value="Unassembled WGS sequence"/>
</dbReference>
<accession>A0A1G7HCN1</accession>
<evidence type="ECO:0000313" key="4">
    <source>
        <dbReference type="Proteomes" id="UP000199321"/>
    </source>
</evidence>
<dbReference type="OrthoDB" id="975117at2"/>
<dbReference type="STRING" id="227084.SAMN05421855_10416"/>
<dbReference type="AlphaFoldDB" id="A0A1G7HCN1"/>
<dbReference type="Pfam" id="PF14292">
    <property type="entry name" value="SusE"/>
    <property type="match status" value="1"/>
</dbReference>
<organism evidence="3 4">
    <name type="scientific">Ulvibacter litoralis</name>
    <dbReference type="NCBI Taxonomy" id="227084"/>
    <lineage>
        <taxon>Bacteria</taxon>
        <taxon>Pseudomonadati</taxon>
        <taxon>Bacteroidota</taxon>
        <taxon>Flavobacteriia</taxon>
        <taxon>Flavobacteriales</taxon>
        <taxon>Flavobacteriaceae</taxon>
        <taxon>Ulvibacter</taxon>
    </lineage>
</organism>
<feature type="chain" id="PRO_5011528932" evidence="1">
    <location>
        <begin position="21"/>
        <end position="391"/>
    </location>
</feature>
<reference evidence="3 4" key="1">
    <citation type="submission" date="2016-10" db="EMBL/GenBank/DDBJ databases">
        <authorList>
            <person name="de Groot N.N."/>
        </authorList>
    </citation>
    <scope>NUCLEOTIDE SEQUENCE [LARGE SCALE GENOMIC DNA]</scope>
    <source>
        <strain evidence="3 4">DSM 16195</strain>
    </source>
</reference>